<dbReference type="InterPro" id="IPR015797">
    <property type="entry name" value="NUDIX_hydrolase-like_dom_sf"/>
</dbReference>
<dbReference type="InterPro" id="IPR020476">
    <property type="entry name" value="Nudix_hydrolase"/>
</dbReference>
<dbReference type="Proteomes" id="UP000485484">
    <property type="component" value="Unassembled WGS sequence"/>
</dbReference>
<gene>
    <name evidence="5" type="primary">rppH</name>
    <name evidence="5" type="ORF">BWY73_01302</name>
</gene>
<dbReference type="PROSITE" id="PS00893">
    <property type="entry name" value="NUDIX_BOX"/>
    <property type="match status" value="1"/>
</dbReference>
<dbReference type="InterPro" id="IPR020084">
    <property type="entry name" value="NUDIX_hydrolase_CS"/>
</dbReference>
<dbReference type="PROSITE" id="PS51462">
    <property type="entry name" value="NUDIX"/>
    <property type="match status" value="1"/>
</dbReference>
<evidence type="ECO:0000259" key="4">
    <source>
        <dbReference type="PROSITE" id="PS51462"/>
    </source>
</evidence>
<dbReference type="PANTHER" id="PTHR43046">
    <property type="entry name" value="GDP-MANNOSE MANNOSYL HYDROLASE"/>
    <property type="match status" value="1"/>
</dbReference>
<proteinExistence type="inferred from homology"/>
<keyword evidence="2 3" id="KW-0378">Hydrolase</keyword>
<name>A0A1V5MB84_UNCT6</name>
<comment type="similarity">
    <text evidence="3">Belongs to the Nudix hydrolase family.</text>
</comment>
<dbReference type="Pfam" id="PF00293">
    <property type="entry name" value="NUDIX"/>
    <property type="match status" value="1"/>
</dbReference>
<evidence type="ECO:0000313" key="5">
    <source>
        <dbReference type="EMBL" id="OPZ90503.1"/>
    </source>
</evidence>
<dbReference type="PRINTS" id="PR00502">
    <property type="entry name" value="NUDIXFAMILY"/>
</dbReference>
<dbReference type="EC" id="3.6.1.-" evidence="5"/>
<reference evidence="5" key="1">
    <citation type="submission" date="2017-02" db="EMBL/GenBank/DDBJ databases">
        <title>Delving into the versatile metabolic prowess of the omnipresent phylum Bacteroidetes.</title>
        <authorList>
            <person name="Nobu M.K."/>
            <person name="Mei R."/>
            <person name="Narihiro T."/>
            <person name="Kuroda K."/>
            <person name="Liu W.-T."/>
        </authorList>
    </citation>
    <scope>NUCLEOTIDE SEQUENCE</scope>
    <source>
        <strain evidence="5">ADurb.Bin417</strain>
    </source>
</reference>
<comment type="cofactor">
    <cofactor evidence="1">
        <name>Mg(2+)</name>
        <dbReference type="ChEBI" id="CHEBI:18420"/>
    </cofactor>
</comment>
<accession>A0A1V5MB84</accession>
<dbReference type="GO" id="GO:0016787">
    <property type="term" value="F:hydrolase activity"/>
    <property type="evidence" value="ECO:0007669"/>
    <property type="project" value="UniProtKB-KW"/>
</dbReference>
<dbReference type="InterPro" id="IPR000086">
    <property type="entry name" value="NUDIX_hydrolase_dom"/>
</dbReference>
<comment type="caution">
    <text evidence="5">The sequence shown here is derived from an EMBL/GenBank/DDBJ whole genome shotgun (WGS) entry which is preliminary data.</text>
</comment>
<dbReference type="SUPFAM" id="SSF55811">
    <property type="entry name" value="Nudix"/>
    <property type="match status" value="1"/>
</dbReference>
<evidence type="ECO:0000256" key="3">
    <source>
        <dbReference type="RuleBase" id="RU003476"/>
    </source>
</evidence>
<dbReference type="Gene3D" id="3.90.79.10">
    <property type="entry name" value="Nucleoside Triphosphate Pyrophosphohydrolase"/>
    <property type="match status" value="1"/>
</dbReference>
<feature type="domain" description="Nudix hydrolase" evidence="4">
    <location>
        <begin position="2"/>
        <end position="134"/>
    </location>
</feature>
<organism evidence="5">
    <name type="scientific">candidate division TA06 bacterium ADurb.Bin417</name>
    <dbReference type="NCBI Taxonomy" id="1852828"/>
    <lineage>
        <taxon>Bacteria</taxon>
        <taxon>Bacteria division TA06</taxon>
    </lineage>
</organism>
<protein>
    <submittedName>
        <fullName evidence="5">RNA pyrophosphohydrolase</fullName>
        <ecNumber evidence="5">3.6.1.-</ecNumber>
    </submittedName>
</protein>
<evidence type="ECO:0000256" key="1">
    <source>
        <dbReference type="ARBA" id="ARBA00001946"/>
    </source>
</evidence>
<dbReference type="AlphaFoldDB" id="A0A1V5MB84"/>
<sequence>MKKTFSAGGVVLNRRNQVLVVNQRGRAWSLPKGHLEPGEEPLAAARREIHEETGLKNLRHLGELGGYRRFRLDAEGGDDTSELKCITLFLFRAREERLAPRDPDNPEARWVAIEAVAGLLTHPRDRKFFQELLPRLTRTKRFAPGPKLYLRKSSRDPKKEKA</sequence>
<dbReference type="PANTHER" id="PTHR43046:SF16">
    <property type="entry name" value="ADP-RIBOSE PYROPHOSPHATASE YJHB-RELATED"/>
    <property type="match status" value="1"/>
</dbReference>
<dbReference type="EMBL" id="MWAK01000254">
    <property type="protein sequence ID" value="OPZ90503.1"/>
    <property type="molecule type" value="Genomic_DNA"/>
</dbReference>
<evidence type="ECO:0000256" key="2">
    <source>
        <dbReference type="ARBA" id="ARBA00022801"/>
    </source>
</evidence>